<dbReference type="GO" id="GO:0004674">
    <property type="term" value="F:protein serine/threonine kinase activity"/>
    <property type="evidence" value="ECO:0007669"/>
    <property type="project" value="UniProtKB-KW"/>
</dbReference>
<evidence type="ECO:0000256" key="9">
    <source>
        <dbReference type="PROSITE-ProRule" id="PRU10141"/>
    </source>
</evidence>
<dbReference type="Pfam" id="PF00069">
    <property type="entry name" value="Pkinase"/>
    <property type="match status" value="1"/>
</dbReference>
<dbReference type="Proteomes" id="UP001465755">
    <property type="component" value="Unassembled WGS sequence"/>
</dbReference>
<gene>
    <name evidence="12" type="ORF">WJX73_002200</name>
</gene>
<proteinExistence type="predicted"/>
<evidence type="ECO:0000256" key="7">
    <source>
        <dbReference type="PIRSR" id="PIRSR630616-2"/>
    </source>
</evidence>
<dbReference type="InterPro" id="IPR030616">
    <property type="entry name" value="Aur-like"/>
</dbReference>
<evidence type="ECO:0000256" key="8">
    <source>
        <dbReference type="PIRSR" id="PIRSR630616-3"/>
    </source>
</evidence>
<feature type="region of interest" description="Disordered" evidence="10">
    <location>
        <begin position="121"/>
        <end position="214"/>
    </location>
</feature>
<comment type="caution">
    <text evidence="12">The sequence shown here is derived from an EMBL/GenBank/DDBJ whole genome shotgun (WGS) entry which is preliminary data.</text>
</comment>
<evidence type="ECO:0000259" key="11">
    <source>
        <dbReference type="PROSITE" id="PS50011"/>
    </source>
</evidence>
<dbReference type="GO" id="GO:0005524">
    <property type="term" value="F:ATP binding"/>
    <property type="evidence" value="ECO:0007669"/>
    <property type="project" value="UniProtKB-UniRule"/>
</dbReference>
<feature type="compositionally biased region" description="Polar residues" evidence="10">
    <location>
        <begin position="204"/>
        <end position="213"/>
    </location>
</feature>
<keyword evidence="4" id="KW-0418">Kinase</keyword>
<dbReference type="EMBL" id="JALJOQ010000278">
    <property type="protein sequence ID" value="KAK9786188.1"/>
    <property type="molecule type" value="Genomic_DNA"/>
</dbReference>
<evidence type="ECO:0000313" key="13">
    <source>
        <dbReference type="Proteomes" id="UP001465755"/>
    </source>
</evidence>
<dbReference type="InterPro" id="IPR000719">
    <property type="entry name" value="Prot_kinase_dom"/>
</dbReference>
<dbReference type="InterPro" id="IPR017441">
    <property type="entry name" value="Protein_kinase_ATP_BS"/>
</dbReference>
<dbReference type="PANTHER" id="PTHR24350">
    <property type="entry name" value="SERINE/THREONINE-PROTEIN KINASE IAL-RELATED"/>
    <property type="match status" value="1"/>
</dbReference>
<reference evidence="12 13" key="1">
    <citation type="journal article" date="2024" name="Nat. Commun.">
        <title>Phylogenomics reveals the evolutionary origins of lichenization in chlorophyte algae.</title>
        <authorList>
            <person name="Puginier C."/>
            <person name="Libourel C."/>
            <person name="Otte J."/>
            <person name="Skaloud P."/>
            <person name="Haon M."/>
            <person name="Grisel S."/>
            <person name="Petersen M."/>
            <person name="Berrin J.G."/>
            <person name="Delaux P.M."/>
            <person name="Dal Grande F."/>
            <person name="Keller J."/>
        </authorList>
    </citation>
    <scope>NUCLEOTIDE SEQUENCE [LARGE SCALE GENOMIC DNA]</scope>
    <source>
        <strain evidence="12 13">SAG 2036</strain>
    </source>
</reference>
<name>A0AAW1NM61_9CHLO</name>
<sequence length="568" mass="60695">MVTVGYHTSVIACEAEDGSRRVAAKVAQLGTAYNRDPWAAVSQQRPSALFNPSCGDIWASAESAGARTTSAWGPHSPKRDYAKGFMGLSGHYGMQSAATADAACSVALNNPCADWPPLTSGLDGHPHTEQPHCRANGRKTPSTLPSCAERSEPFSKLSVYGNGTCLDEEDGEEDDKSAEAEAGMSVASQETLMDGSPWVPPSQHPSDLSSTSCGGPGAWHSAFASSAGARTINAPSGYQDPSRERVHSAMRSTSHSSARPFAALAKCLEEDVGEKDSESEEAVSSEPQAITLDDFTLEKELGAGAYGEVFRATERCSGLPVALKVISKAMVELNGMQDVISKEIRMHARVALLDHPNILQLYGVFEDEDYFYLVLEFMDGGDLFSARVDYDKAKEVFTEAQAARFVEAIAEALKACHEVQVAHRDVKLENVLLGTNGEVKLADFGAANDIPALTRRYSECGTNHYLAPELVSQEGHDSSVDMWALGVTMFILLAGDMPFGSCTDAKSIVQSNIVAGTRKKLPVQTSHGARDLICQLLSPDPASRPTAQQVLHHEWIINNCGPAAAGTS</sequence>
<dbReference type="AlphaFoldDB" id="A0AAW1NM61"/>
<feature type="compositionally biased region" description="Acidic residues" evidence="10">
    <location>
        <begin position="166"/>
        <end position="176"/>
    </location>
</feature>
<feature type="active site" description="Proton acceptor" evidence="6">
    <location>
        <position position="425"/>
    </location>
</feature>
<evidence type="ECO:0000256" key="2">
    <source>
        <dbReference type="ARBA" id="ARBA00022679"/>
    </source>
</evidence>
<feature type="binding site" evidence="7">
    <location>
        <begin position="429"/>
        <end position="430"/>
    </location>
    <ligand>
        <name>ATP</name>
        <dbReference type="ChEBI" id="CHEBI:30616"/>
    </ligand>
</feature>
<dbReference type="PROSITE" id="PS00107">
    <property type="entry name" value="PROTEIN_KINASE_ATP"/>
    <property type="match status" value="1"/>
</dbReference>
<keyword evidence="3 7" id="KW-0547">Nucleotide-binding</keyword>
<dbReference type="PROSITE" id="PS50011">
    <property type="entry name" value="PROTEIN_KINASE_DOM"/>
    <property type="match status" value="1"/>
</dbReference>
<evidence type="ECO:0000313" key="12">
    <source>
        <dbReference type="EMBL" id="KAK9786188.1"/>
    </source>
</evidence>
<protein>
    <recommendedName>
        <fullName evidence="11">Protein kinase domain-containing protein</fullName>
    </recommendedName>
</protein>
<dbReference type="SUPFAM" id="SSF56112">
    <property type="entry name" value="Protein kinase-like (PK-like)"/>
    <property type="match status" value="1"/>
</dbReference>
<keyword evidence="1" id="KW-0723">Serine/threonine-protein kinase</keyword>
<feature type="cross-link" description="Glycyl lysine isopeptide (Lys-Gly) (interchain with G-Cter in SUMO2)" evidence="8">
    <location>
        <position position="427"/>
    </location>
</feature>
<evidence type="ECO:0000256" key="3">
    <source>
        <dbReference type="ARBA" id="ARBA00022741"/>
    </source>
</evidence>
<dbReference type="InterPro" id="IPR011009">
    <property type="entry name" value="Kinase-like_dom_sf"/>
</dbReference>
<keyword evidence="13" id="KW-1185">Reference proteome</keyword>
<keyword evidence="2" id="KW-0808">Transferase</keyword>
<evidence type="ECO:0000256" key="6">
    <source>
        <dbReference type="PIRSR" id="PIRSR630616-1"/>
    </source>
</evidence>
<evidence type="ECO:0000256" key="5">
    <source>
        <dbReference type="ARBA" id="ARBA00022840"/>
    </source>
</evidence>
<evidence type="ECO:0000256" key="4">
    <source>
        <dbReference type="ARBA" id="ARBA00022777"/>
    </source>
</evidence>
<keyword evidence="5 7" id="KW-0067">ATP-binding</keyword>
<feature type="binding site" evidence="7 9">
    <location>
        <position position="324"/>
    </location>
    <ligand>
        <name>ATP</name>
        <dbReference type="ChEBI" id="CHEBI:30616"/>
    </ligand>
</feature>
<dbReference type="FunFam" id="3.30.200.20:FF:000042">
    <property type="entry name" value="Aurora kinase A"/>
    <property type="match status" value="1"/>
</dbReference>
<evidence type="ECO:0000256" key="1">
    <source>
        <dbReference type="ARBA" id="ARBA00022527"/>
    </source>
</evidence>
<evidence type="ECO:0000256" key="10">
    <source>
        <dbReference type="SAM" id="MobiDB-lite"/>
    </source>
</evidence>
<feature type="binding site" evidence="7">
    <location>
        <position position="443"/>
    </location>
    <ligand>
        <name>ATP</name>
        <dbReference type="ChEBI" id="CHEBI:30616"/>
    </ligand>
</feature>
<dbReference type="Gene3D" id="1.10.510.10">
    <property type="entry name" value="Transferase(Phosphotransferase) domain 1"/>
    <property type="match status" value="1"/>
</dbReference>
<accession>A0AAW1NM61</accession>
<dbReference type="SMART" id="SM00220">
    <property type="entry name" value="S_TKc"/>
    <property type="match status" value="1"/>
</dbReference>
<feature type="region of interest" description="Disordered" evidence="10">
    <location>
        <begin position="232"/>
        <end position="255"/>
    </location>
</feature>
<dbReference type="PROSITE" id="PS00108">
    <property type="entry name" value="PROTEIN_KINASE_ST"/>
    <property type="match status" value="1"/>
</dbReference>
<feature type="domain" description="Protein kinase" evidence="11">
    <location>
        <begin position="295"/>
        <end position="556"/>
    </location>
</feature>
<organism evidence="12 13">
    <name type="scientific">Symbiochloris irregularis</name>
    <dbReference type="NCBI Taxonomy" id="706552"/>
    <lineage>
        <taxon>Eukaryota</taxon>
        <taxon>Viridiplantae</taxon>
        <taxon>Chlorophyta</taxon>
        <taxon>core chlorophytes</taxon>
        <taxon>Trebouxiophyceae</taxon>
        <taxon>Trebouxiales</taxon>
        <taxon>Trebouxiaceae</taxon>
        <taxon>Symbiochloris</taxon>
    </lineage>
</organism>
<dbReference type="InterPro" id="IPR008271">
    <property type="entry name" value="Ser/Thr_kinase_AS"/>
</dbReference>